<dbReference type="RefSeq" id="WP_152189371.1">
    <property type="nucleotide sequence ID" value="NZ_WFKI01000015.1"/>
</dbReference>
<dbReference type="GO" id="GO:0016740">
    <property type="term" value="F:transferase activity"/>
    <property type="evidence" value="ECO:0007669"/>
    <property type="project" value="UniProtKB-KW"/>
</dbReference>
<evidence type="ECO:0000313" key="4">
    <source>
        <dbReference type="EMBL" id="KAB7889374.1"/>
    </source>
</evidence>
<comment type="caution">
    <text evidence="4">The sequence shown here is derived from an EMBL/GenBank/DDBJ whole genome shotgun (WGS) entry which is preliminary data.</text>
</comment>
<accession>A0A6L4WTN9</accession>
<organism evidence="4 7">
    <name type="scientific">Poseidonibacter ostreae</name>
    <dbReference type="NCBI Taxonomy" id="2654171"/>
    <lineage>
        <taxon>Bacteria</taxon>
        <taxon>Pseudomonadati</taxon>
        <taxon>Campylobacterota</taxon>
        <taxon>Epsilonproteobacteria</taxon>
        <taxon>Campylobacterales</taxon>
        <taxon>Arcobacteraceae</taxon>
        <taxon>Poseidonibacter</taxon>
    </lineage>
</organism>
<sequence>MTDTLFVYGTLMPNCPNGHVLENIVGKFVPATVKGNLKDAGWSASMGYPGIKLNEDGSGDTIHGFLFYSNNLINHWDNLDEFEGNEFERQEVTVERYDELDVDTFIYVLKASESEIKEDEL</sequence>
<evidence type="ECO:0000313" key="7">
    <source>
        <dbReference type="Proteomes" id="UP000472839"/>
    </source>
</evidence>
<evidence type="ECO:0000313" key="6">
    <source>
        <dbReference type="Proteomes" id="UP000461010"/>
    </source>
</evidence>
<dbReference type="InterPro" id="IPR036568">
    <property type="entry name" value="GGCT-like_sf"/>
</dbReference>
<dbReference type="Proteomes" id="UP000461010">
    <property type="component" value="Unassembled WGS sequence"/>
</dbReference>
<evidence type="ECO:0000259" key="3">
    <source>
        <dbReference type="Pfam" id="PF06094"/>
    </source>
</evidence>
<dbReference type="Pfam" id="PF06094">
    <property type="entry name" value="GGACT"/>
    <property type="match status" value="1"/>
</dbReference>
<dbReference type="Proteomes" id="UP000472839">
    <property type="component" value="Unassembled WGS sequence"/>
</dbReference>
<dbReference type="CDD" id="cd06661">
    <property type="entry name" value="GGCT_like"/>
    <property type="match status" value="1"/>
</dbReference>
<dbReference type="EMBL" id="WFKK01000014">
    <property type="protein sequence ID" value="KAB7889374.1"/>
    <property type="molecule type" value="Genomic_DNA"/>
</dbReference>
<name>A0A6L4WTN9_9BACT</name>
<reference evidence="6 7" key="1">
    <citation type="submission" date="2019-10" db="EMBL/GenBank/DDBJ databases">
        <title>Poseidonibacter ostreae sp. nov., isolated from the gut of the Ostrea denselamellosa.</title>
        <authorList>
            <person name="Choi A."/>
        </authorList>
    </citation>
    <scope>NUCLEOTIDE SEQUENCE [LARGE SCALE GENOMIC DNA]</scope>
    <source>
        <strain evidence="4 7">SJOD-M-33</strain>
        <strain evidence="5 6">SJOD-M-5</strain>
    </source>
</reference>
<evidence type="ECO:0000313" key="5">
    <source>
        <dbReference type="EMBL" id="KAB7891650.1"/>
    </source>
</evidence>
<evidence type="ECO:0000256" key="2">
    <source>
        <dbReference type="ARBA" id="ARBA00030602"/>
    </source>
</evidence>
<feature type="domain" description="Gamma-glutamylcyclotransferase AIG2-like" evidence="3">
    <location>
        <begin position="5"/>
        <end position="111"/>
    </location>
</feature>
<keyword evidence="1" id="KW-0808">Transferase</keyword>
<proteinExistence type="predicted"/>
<dbReference type="PANTHER" id="PTHR31544">
    <property type="entry name" value="AIG2-LIKE PROTEIN D"/>
    <property type="match status" value="1"/>
</dbReference>
<dbReference type="InterPro" id="IPR045038">
    <property type="entry name" value="AIG2-like"/>
</dbReference>
<gene>
    <name evidence="5" type="ORF">GBG18_06120</name>
    <name evidence="4" type="ORF">GBG19_06215</name>
</gene>
<dbReference type="SUPFAM" id="SSF110857">
    <property type="entry name" value="Gamma-glutamyl cyclotransferase-like"/>
    <property type="match status" value="1"/>
</dbReference>
<dbReference type="EMBL" id="WFKJ01000014">
    <property type="protein sequence ID" value="KAB7891650.1"/>
    <property type="molecule type" value="Genomic_DNA"/>
</dbReference>
<dbReference type="PANTHER" id="PTHR31544:SF2">
    <property type="entry name" value="AIG2-LIKE PROTEIN D"/>
    <property type="match status" value="1"/>
</dbReference>
<keyword evidence="6" id="KW-1185">Reference proteome</keyword>
<evidence type="ECO:0000256" key="1">
    <source>
        <dbReference type="ARBA" id="ARBA00022679"/>
    </source>
</evidence>
<dbReference type="Gene3D" id="3.10.490.10">
    <property type="entry name" value="Gamma-glutamyl cyclotransferase-like"/>
    <property type="match status" value="1"/>
</dbReference>
<dbReference type="InterPro" id="IPR013024">
    <property type="entry name" value="GGCT-like"/>
</dbReference>
<dbReference type="AlphaFoldDB" id="A0A6L4WTN9"/>
<dbReference type="InterPro" id="IPR009288">
    <property type="entry name" value="AIG2-like_dom"/>
</dbReference>
<protein>
    <recommendedName>
        <fullName evidence="2">Putative gamma-glutamylcyclotransferase</fullName>
    </recommendedName>
</protein>